<dbReference type="Gene3D" id="3.20.20.70">
    <property type="entry name" value="Aldolase class I"/>
    <property type="match status" value="1"/>
</dbReference>
<dbReference type="GO" id="GO:0046912">
    <property type="term" value="F:acyltransferase activity, acyl groups converted into alkyl on transfer"/>
    <property type="evidence" value="ECO:0007669"/>
    <property type="project" value="InterPro"/>
</dbReference>
<dbReference type="Pfam" id="PF00682">
    <property type="entry name" value="HMGL-like"/>
    <property type="match status" value="1"/>
</dbReference>
<dbReference type="EMBL" id="LAZR01053159">
    <property type="protein sequence ID" value="KKK81359.1"/>
    <property type="molecule type" value="Genomic_DNA"/>
</dbReference>
<dbReference type="SUPFAM" id="SSF51569">
    <property type="entry name" value="Aldolase"/>
    <property type="match status" value="1"/>
</dbReference>
<dbReference type="PROSITE" id="PS50991">
    <property type="entry name" value="PYR_CT"/>
    <property type="match status" value="1"/>
</dbReference>
<dbReference type="PANTHER" id="PTHR43538">
    <property type="entry name" value="ALPHA-IPM SYNTHASE/HOMOCITRATE SYNTHASE"/>
    <property type="match status" value="1"/>
</dbReference>
<evidence type="ECO:0000313" key="6">
    <source>
        <dbReference type="EMBL" id="KKK81359.1"/>
    </source>
</evidence>
<dbReference type="InterPro" id="IPR000891">
    <property type="entry name" value="PYR_CT"/>
</dbReference>
<accession>A0A0F9ASG5</accession>
<reference evidence="6" key="1">
    <citation type="journal article" date="2015" name="Nature">
        <title>Complex archaea that bridge the gap between prokaryotes and eukaryotes.</title>
        <authorList>
            <person name="Spang A."/>
            <person name="Saw J.H."/>
            <person name="Jorgensen S.L."/>
            <person name="Zaremba-Niedzwiedzka K."/>
            <person name="Martijn J."/>
            <person name="Lind A.E."/>
            <person name="van Eijk R."/>
            <person name="Schleper C."/>
            <person name="Guy L."/>
            <person name="Ettema T.J."/>
        </authorList>
    </citation>
    <scope>NUCLEOTIDE SEQUENCE</scope>
</reference>
<gene>
    <name evidence="6" type="ORF">LCGC14_2814260</name>
</gene>
<organism evidence="6">
    <name type="scientific">marine sediment metagenome</name>
    <dbReference type="NCBI Taxonomy" id="412755"/>
    <lineage>
        <taxon>unclassified sequences</taxon>
        <taxon>metagenomes</taxon>
        <taxon>ecological metagenomes</taxon>
    </lineage>
</organism>
<dbReference type="InterPro" id="IPR002034">
    <property type="entry name" value="AIPM/Hcit_synth_CS"/>
</dbReference>
<evidence type="ECO:0000256" key="3">
    <source>
        <dbReference type="ARBA" id="ARBA00022679"/>
    </source>
</evidence>
<evidence type="ECO:0000256" key="4">
    <source>
        <dbReference type="ARBA" id="ARBA00034330"/>
    </source>
</evidence>
<evidence type="ECO:0000256" key="2">
    <source>
        <dbReference type="ARBA" id="ARBA00022325"/>
    </source>
</evidence>
<dbReference type="EC" id="2.3.3.21" evidence="4"/>
<comment type="caution">
    <text evidence="6">The sequence shown here is derived from an EMBL/GenBank/DDBJ whole genome shotgun (WGS) entry which is preliminary data.</text>
</comment>
<feature type="domain" description="Pyruvate carboxyltransferase" evidence="5">
    <location>
        <begin position="5"/>
        <end position="159"/>
    </location>
</feature>
<dbReference type="PANTHER" id="PTHR43538:SF1">
    <property type="entry name" value="(R)-CITRAMALATE SYNTHASE"/>
    <property type="match status" value="1"/>
</dbReference>
<proteinExistence type="predicted"/>
<keyword evidence="3" id="KW-0808">Transferase</keyword>
<sequence length="159" mass="17499">MAAPIELYDTTLRDGTQMEGISLSVADKLKIARKLDELGVHYIEGGWPGSNPKDAEFFAQARSLTLRNAKLTAFGSTRRAGSNAETDLNLRALVDAGTSVVTIVGKAHDQQVTRILETTAEENLAMIADSVRYLRSKGLRVFFDAEHFFDGFASDRRYA</sequence>
<evidence type="ECO:0000259" key="5">
    <source>
        <dbReference type="PROSITE" id="PS50991"/>
    </source>
</evidence>
<dbReference type="UniPathway" id="UPA00047">
    <property type="reaction ID" value="UER00066"/>
</dbReference>
<name>A0A0F9ASG5_9ZZZZ</name>
<dbReference type="GO" id="GO:0043714">
    <property type="term" value="F:(R)-citramalate synthase activity"/>
    <property type="evidence" value="ECO:0007669"/>
    <property type="project" value="UniProtKB-EC"/>
</dbReference>
<dbReference type="InterPro" id="IPR013785">
    <property type="entry name" value="Aldolase_TIM"/>
</dbReference>
<dbReference type="GO" id="GO:0009097">
    <property type="term" value="P:isoleucine biosynthetic process"/>
    <property type="evidence" value="ECO:0007669"/>
    <property type="project" value="UniProtKB-UniPathway"/>
</dbReference>
<dbReference type="PROSITE" id="PS00815">
    <property type="entry name" value="AIPM_HOMOCIT_SYNTH_1"/>
    <property type="match status" value="1"/>
</dbReference>
<feature type="non-terminal residue" evidence="6">
    <location>
        <position position="159"/>
    </location>
</feature>
<dbReference type="AlphaFoldDB" id="A0A0F9ASG5"/>
<comment type="pathway">
    <text evidence="1">Amino-acid biosynthesis; L-isoleucine biosynthesis; 2-oxobutanoate from pyruvate: step 1/3.</text>
</comment>
<protein>
    <recommendedName>
        <fullName evidence="2">(R)-citramalate synthase</fullName>
        <ecNumber evidence="4">2.3.3.21</ecNumber>
    </recommendedName>
</protein>
<evidence type="ECO:0000256" key="1">
    <source>
        <dbReference type="ARBA" id="ARBA00004743"/>
    </source>
</evidence>
<dbReference type="InterPro" id="IPR005675">
    <property type="entry name" value="Citramal_synthase"/>
</dbReference>